<dbReference type="RefSeq" id="WP_251781285.1">
    <property type="nucleotide sequence ID" value="NZ_JAMKFE010000022.1"/>
</dbReference>
<name>A0ABT0YY31_9BURK</name>
<evidence type="ECO:0000313" key="2">
    <source>
        <dbReference type="Proteomes" id="UP001165541"/>
    </source>
</evidence>
<proteinExistence type="predicted"/>
<organism evidence="1 2">
    <name type="scientific">Caldimonas mangrovi</name>
    <dbReference type="NCBI Taxonomy" id="2944811"/>
    <lineage>
        <taxon>Bacteria</taxon>
        <taxon>Pseudomonadati</taxon>
        <taxon>Pseudomonadota</taxon>
        <taxon>Betaproteobacteria</taxon>
        <taxon>Burkholderiales</taxon>
        <taxon>Sphaerotilaceae</taxon>
        <taxon>Caldimonas</taxon>
    </lineage>
</organism>
<reference evidence="1" key="1">
    <citation type="submission" date="2022-05" db="EMBL/GenBank/DDBJ databases">
        <title>Schlegelella sp. nov., isolated from mangrove soil.</title>
        <authorList>
            <person name="Liu Y."/>
            <person name="Ge X."/>
            <person name="Liu W."/>
        </authorList>
    </citation>
    <scope>NUCLEOTIDE SEQUENCE</scope>
    <source>
        <strain evidence="1">S2-27</strain>
    </source>
</reference>
<keyword evidence="2" id="KW-1185">Reference proteome</keyword>
<dbReference type="Proteomes" id="UP001165541">
    <property type="component" value="Unassembled WGS sequence"/>
</dbReference>
<protein>
    <submittedName>
        <fullName evidence="1">Uncharacterized protein</fullName>
    </submittedName>
</protein>
<evidence type="ECO:0000313" key="1">
    <source>
        <dbReference type="EMBL" id="MCM5682743.1"/>
    </source>
</evidence>
<gene>
    <name evidence="1" type="ORF">M8A51_24695</name>
</gene>
<sequence length="202" mass="21333">MSTVFACSPSTRWQSGFPSADKHVVFDGRDVTQTITVPGIGSYSVSSVGTGLSSISHFGGVVAASIHYSSRTGAVIEVSATLNGIRQLAGLKVGVTLKTSLRPISFNNQIVFNGSFTAEVSIFGKSIYSQTKARPIGLHDSVDALSVLSIGFLDPEANPNIKAFLERLKRTKEGDLPGMNSLTREELAALLALLKQSQMSGA</sequence>
<accession>A0ABT0YY31</accession>
<dbReference type="EMBL" id="JAMKFE010000022">
    <property type="protein sequence ID" value="MCM5682743.1"/>
    <property type="molecule type" value="Genomic_DNA"/>
</dbReference>
<comment type="caution">
    <text evidence="1">The sequence shown here is derived from an EMBL/GenBank/DDBJ whole genome shotgun (WGS) entry which is preliminary data.</text>
</comment>